<gene>
    <name evidence="3" type="ORF">POM88_012991</name>
</gene>
<dbReference type="Proteomes" id="UP001237642">
    <property type="component" value="Unassembled WGS sequence"/>
</dbReference>
<reference evidence="3" key="1">
    <citation type="submission" date="2023-02" db="EMBL/GenBank/DDBJ databases">
        <title>Genome of toxic invasive species Heracleum sosnowskyi carries increased number of genes despite the absence of recent whole-genome duplications.</title>
        <authorList>
            <person name="Schelkunov M."/>
            <person name="Shtratnikova V."/>
            <person name="Makarenko M."/>
            <person name="Klepikova A."/>
            <person name="Omelchenko D."/>
            <person name="Novikova G."/>
            <person name="Obukhova E."/>
            <person name="Bogdanov V."/>
            <person name="Penin A."/>
            <person name="Logacheva M."/>
        </authorList>
    </citation>
    <scope>NUCLEOTIDE SEQUENCE</scope>
    <source>
        <strain evidence="3">Hsosn_3</strain>
        <tissue evidence="3">Leaf</tissue>
    </source>
</reference>
<protein>
    <submittedName>
        <fullName evidence="3">Uncharacterized protein</fullName>
    </submittedName>
</protein>
<feature type="coiled-coil region" evidence="1">
    <location>
        <begin position="111"/>
        <end position="138"/>
    </location>
</feature>
<dbReference type="EMBL" id="JAUIZM010000003">
    <property type="protein sequence ID" value="KAK1393935.1"/>
    <property type="molecule type" value="Genomic_DNA"/>
</dbReference>
<reference evidence="3" key="2">
    <citation type="submission" date="2023-05" db="EMBL/GenBank/DDBJ databases">
        <authorList>
            <person name="Schelkunov M.I."/>
        </authorList>
    </citation>
    <scope>NUCLEOTIDE SEQUENCE</scope>
    <source>
        <strain evidence="3">Hsosn_3</strain>
        <tissue evidence="3">Leaf</tissue>
    </source>
</reference>
<proteinExistence type="predicted"/>
<evidence type="ECO:0000256" key="1">
    <source>
        <dbReference type="SAM" id="Coils"/>
    </source>
</evidence>
<feature type="region of interest" description="Disordered" evidence="2">
    <location>
        <begin position="140"/>
        <end position="163"/>
    </location>
</feature>
<accession>A0AAD8IXR6</accession>
<keyword evidence="4" id="KW-1185">Reference proteome</keyword>
<organism evidence="3 4">
    <name type="scientific">Heracleum sosnowskyi</name>
    <dbReference type="NCBI Taxonomy" id="360622"/>
    <lineage>
        <taxon>Eukaryota</taxon>
        <taxon>Viridiplantae</taxon>
        <taxon>Streptophyta</taxon>
        <taxon>Embryophyta</taxon>
        <taxon>Tracheophyta</taxon>
        <taxon>Spermatophyta</taxon>
        <taxon>Magnoliopsida</taxon>
        <taxon>eudicotyledons</taxon>
        <taxon>Gunneridae</taxon>
        <taxon>Pentapetalae</taxon>
        <taxon>asterids</taxon>
        <taxon>campanulids</taxon>
        <taxon>Apiales</taxon>
        <taxon>Apiaceae</taxon>
        <taxon>Apioideae</taxon>
        <taxon>apioid superclade</taxon>
        <taxon>Tordylieae</taxon>
        <taxon>Tordyliinae</taxon>
        <taxon>Heracleum</taxon>
    </lineage>
</organism>
<keyword evidence="1" id="KW-0175">Coiled coil</keyword>
<dbReference type="AlphaFoldDB" id="A0AAD8IXR6"/>
<name>A0AAD8IXR6_9APIA</name>
<sequence length="163" mass="18926">MLALAGKLDPTLKILNCCCKHQGTIGEFVRCNADHYSLGRNDTVNYAFDVSSTLENHRNFTKKNCRALIISGDHYMLNDISDQRDASALHDELDMLKEENDLIFEKRKIVVRKQQLELRSLRSRKEAALRKREKSSRRLWKQSRRLDARSQAADRGPIRSLRL</sequence>
<evidence type="ECO:0000256" key="2">
    <source>
        <dbReference type="SAM" id="MobiDB-lite"/>
    </source>
</evidence>
<evidence type="ECO:0000313" key="4">
    <source>
        <dbReference type="Proteomes" id="UP001237642"/>
    </source>
</evidence>
<comment type="caution">
    <text evidence="3">The sequence shown here is derived from an EMBL/GenBank/DDBJ whole genome shotgun (WGS) entry which is preliminary data.</text>
</comment>
<evidence type="ECO:0000313" key="3">
    <source>
        <dbReference type="EMBL" id="KAK1393935.1"/>
    </source>
</evidence>